<keyword evidence="5 6" id="KW-0472">Membrane</keyword>
<sequence length="356" mass="37119">MPSPKPAAKSASTSSGDLKLFLQKLLITVAVAGAALIAVRWLPVFLLAFGAALIAVMLRSLANPIRKRTPLDAAWSLAVAVFIVLAVIGLVGWFVGAQIAAQFDQLEQMLPKAWLGAQAELSSYSAGRWLLGKLQEASADHSVSSSLGMVAGRLGRATRMSVGVIADLVVVIIAGIYFAAQPSLYREGLLRLVPEGGRTKVADAVEEAAASMRKWLAGTGIAMLAMGIIVAAGTAMLGLPAPLALGLLAGLAEFVPIVGAIVSAVPGLLLAGPEGPHVVLYTLVFYVAAHQFEGHVLIPLIQRHVVSTPPALTLFSVLAFGLLFGPLGVILATPLAVVLLVLVRRLYLNEDVEVGR</sequence>
<dbReference type="GO" id="GO:0055085">
    <property type="term" value="P:transmembrane transport"/>
    <property type="evidence" value="ECO:0007669"/>
    <property type="project" value="TreeGrafter"/>
</dbReference>
<evidence type="ECO:0000256" key="4">
    <source>
        <dbReference type="ARBA" id="ARBA00022989"/>
    </source>
</evidence>
<feature type="transmembrane region" description="Helical" evidence="6">
    <location>
        <begin position="243"/>
        <end position="271"/>
    </location>
</feature>
<evidence type="ECO:0000256" key="2">
    <source>
        <dbReference type="ARBA" id="ARBA00009773"/>
    </source>
</evidence>
<evidence type="ECO:0000313" key="7">
    <source>
        <dbReference type="EMBL" id="RAK55022.1"/>
    </source>
</evidence>
<dbReference type="OrthoDB" id="5761230at2"/>
<comment type="caution">
    <text evidence="7">The sequence shown here is derived from an EMBL/GenBank/DDBJ whole genome shotgun (WGS) entry which is preliminary data.</text>
</comment>
<proteinExistence type="inferred from homology"/>
<evidence type="ECO:0000256" key="3">
    <source>
        <dbReference type="ARBA" id="ARBA00022692"/>
    </source>
</evidence>
<dbReference type="AlphaFoldDB" id="A0A328AJH4"/>
<dbReference type="RefSeq" id="WP_111528772.1">
    <property type="nucleotide sequence ID" value="NZ_JBHRSG010000003.1"/>
</dbReference>
<evidence type="ECO:0000256" key="1">
    <source>
        <dbReference type="ARBA" id="ARBA00004141"/>
    </source>
</evidence>
<accession>A0A328AJH4</accession>
<gene>
    <name evidence="7" type="ORF">DJ017_11045</name>
</gene>
<keyword evidence="3 6" id="KW-0812">Transmembrane</keyword>
<feature type="transmembrane region" description="Helical" evidence="6">
    <location>
        <begin position="215"/>
        <end position="237"/>
    </location>
</feature>
<keyword evidence="4 6" id="KW-1133">Transmembrane helix</keyword>
<evidence type="ECO:0000313" key="8">
    <source>
        <dbReference type="Proteomes" id="UP000249254"/>
    </source>
</evidence>
<dbReference type="GO" id="GO:0016020">
    <property type="term" value="C:membrane"/>
    <property type="evidence" value="ECO:0007669"/>
    <property type="project" value="UniProtKB-SubCell"/>
</dbReference>
<dbReference type="EMBL" id="QFYQ01000001">
    <property type="protein sequence ID" value="RAK55022.1"/>
    <property type="molecule type" value="Genomic_DNA"/>
</dbReference>
<feature type="transmembrane region" description="Helical" evidence="6">
    <location>
        <begin position="74"/>
        <end position="101"/>
    </location>
</feature>
<comment type="similarity">
    <text evidence="2">Belongs to the autoinducer-2 exporter (AI-2E) (TC 2.A.86) family.</text>
</comment>
<evidence type="ECO:0000256" key="6">
    <source>
        <dbReference type="SAM" id="Phobius"/>
    </source>
</evidence>
<evidence type="ECO:0000256" key="5">
    <source>
        <dbReference type="ARBA" id="ARBA00023136"/>
    </source>
</evidence>
<feature type="transmembrane region" description="Helical" evidence="6">
    <location>
        <begin position="21"/>
        <end position="38"/>
    </location>
</feature>
<dbReference type="Proteomes" id="UP000249254">
    <property type="component" value="Unassembled WGS sequence"/>
</dbReference>
<name>A0A328AJH4_9CAUL</name>
<feature type="transmembrane region" description="Helical" evidence="6">
    <location>
        <begin position="160"/>
        <end position="180"/>
    </location>
</feature>
<protein>
    <submittedName>
        <fullName evidence="7">AI-2E family transporter</fullName>
    </submittedName>
</protein>
<feature type="transmembrane region" description="Helical" evidence="6">
    <location>
        <begin position="318"/>
        <end position="343"/>
    </location>
</feature>
<dbReference type="InterPro" id="IPR002549">
    <property type="entry name" value="AI-2E-like"/>
</dbReference>
<dbReference type="Pfam" id="PF01594">
    <property type="entry name" value="AI-2E_transport"/>
    <property type="match status" value="1"/>
</dbReference>
<reference evidence="8" key="1">
    <citation type="submission" date="2018-05" db="EMBL/GenBank/DDBJ databases">
        <authorList>
            <person name="Li X."/>
        </authorList>
    </citation>
    <scope>NUCLEOTIDE SEQUENCE [LARGE SCALE GENOMIC DNA]</scope>
    <source>
        <strain evidence="8">LX32</strain>
    </source>
</reference>
<dbReference type="PANTHER" id="PTHR21716">
    <property type="entry name" value="TRANSMEMBRANE PROTEIN"/>
    <property type="match status" value="1"/>
</dbReference>
<comment type="subcellular location">
    <subcellularLocation>
        <location evidence="1">Membrane</location>
        <topology evidence="1">Multi-pass membrane protein</topology>
    </subcellularLocation>
</comment>
<feature type="transmembrane region" description="Helical" evidence="6">
    <location>
        <begin position="44"/>
        <end position="62"/>
    </location>
</feature>
<dbReference type="PANTHER" id="PTHR21716:SF62">
    <property type="entry name" value="TRANSPORT PROTEIN YDBI-RELATED"/>
    <property type="match status" value="1"/>
</dbReference>
<organism evidence="7 8">
    <name type="scientific">Phenylobacterium soli</name>
    <dbReference type="NCBI Taxonomy" id="2170551"/>
    <lineage>
        <taxon>Bacteria</taxon>
        <taxon>Pseudomonadati</taxon>
        <taxon>Pseudomonadota</taxon>
        <taxon>Alphaproteobacteria</taxon>
        <taxon>Caulobacterales</taxon>
        <taxon>Caulobacteraceae</taxon>
        <taxon>Phenylobacterium</taxon>
    </lineage>
</organism>
<keyword evidence="8" id="KW-1185">Reference proteome</keyword>